<gene>
    <name evidence="1" type="ORF">E1269_22630</name>
</gene>
<sequence length="62" mass="7157">MTRTLSAAVKSVFAPTIALRDCPPDCRYEYMCDANGRYYRRQCCFRPDCVYVCESWTLIGSC</sequence>
<protein>
    <submittedName>
        <fullName evidence="1">Uncharacterized protein</fullName>
    </submittedName>
</protein>
<accession>A0A4V6PFE8</accession>
<proteinExistence type="predicted"/>
<dbReference type="InParanoid" id="A0A4V6PFE8"/>
<keyword evidence="2" id="KW-1185">Reference proteome</keyword>
<evidence type="ECO:0000313" key="1">
    <source>
        <dbReference type="EMBL" id="TDE01808.1"/>
    </source>
</evidence>
<comment type="caution">
    <text evidence="1">The sequence shown here is derived from an EMBL/GenBank/DDBJ whole genome shotgun (WGS) entry which is preliminary data.</text>
</comment>
<dbReference type="Proteomes" id="UP000294739">
    <property type="component" value="Unassembled WGS sequence"/>
</dbReference>
<name>A0A4V6PFE8_9ACTN</name>
<dbReference type="RefSeq" id="WP_131898801.1">
    <property type="nucleotide sequence ID" value="NZ_SMKZ01000039.1"/>
</dbReference>
<evidence type="ECO:0000313" key="2">
    <source>
        <dbReference type="Proteomes" id="UP000294739"/>
    </source>
</evidence>
<dbReference type="AlphaFoldDB" id="A0A4V6PFE8"/>
<dbReference type="OrthoDB" id="4242556at2"/>
<reference evidence="1 2" key="1">
    <citation type="submission" date="2019-03" db="EMBL/GenBank/DDBJ databases">
        <title>Draft genome sequences of novel Actinobacteria.</title>
        <authorList>
            <person name="Sahin N."/>
            <person name="Ay H."/>
            <person name="Saygin H."/>
        </authorList>
    </citation>
    <scope>NUCLEOTIDE SEQUENCE [LARGE SCALE GENOMIC DNA]</scope>
    <source>
        <strain evidence="1 2">5K138</strain>
    </source>
</reference>
<dbReference type="EMBL" id="SMKZ01000039">
    <property type="protein sequence ID" value="TDE01808.1"/>
    <property type="molecule type" value="Genomic_DNA"/>
</dbReference>
<organism evidence="1 2">
    <name type="scientific">Jiangella asiatica</name>
    <dbReference type="NCBI Taxonomy" id="2530372"/>
    <lineage>
        <taxon>Bacteria</taxon>
        <taxon>Bacillati</taxon>
        <taxon>Actinomycetota</taxon>
        <taxon>Actinomycetes</taxon>
        <taxon>Jiangellales</taxon>
        <taxon>Jiangellaceae</taxon>
        <taxon>Jiangella</taxon>
    </lineage>
</organism>